<evidence type="ECO:0000313" key="2">
    <source>
        <dbReference type="EMBL" id="EXC02083.1"/>
    </source>
</evidence>
<feature type="compositionally biased region" description="Basic and acidic residues" evidence="1">
    <location>
        <begin position="93"/>
        <end position="120"/>
    </location>
</feature>
<dbReference type="Proteomes" id="UP000030645">
    <property type="component" value="Unassembled WGS sequence"/>
</dbReference>
<dbReference type="AlphaFoldDB" id="W9SE98"/>
<evidence type="ECO:0000256" key="1">
    <source>
        <dbReference type="SAM" id="MobiDB-lite"/>
    </source>
</evidence>
<evidence type="ECO:0000313" key="3">
    <source>
        <dbReference type="Proteomes" id="UP000030645"/>
    </source>
</evidence>
<name>W9SE98_9ROSA</name>
<gene>
    <name evidence="2" type="ORF">L484_024048</name>
</gene>
<keyword evidence="3" id="KW-1185">Reference proteome</keyword>
<organism evidence="2 3">
    <name type="scientific">Morus notabilis</name>
    <dbReference type="NCBI Taxonomy" id="981085"/>
    <lineage>
        <taxon>Eukaryota</taxon>
        <taxon>Viridiplantae</taxon>
        <taxon>Streptophyta</taxon>
        <taxon>Embryophyta</taxon>
        <taxon>Tracheophyta</taxon>
        <taxon>Spermatophyta</taxon>
        <taxon>Magnoliopsida</taxon>
        <taxon>eudicotyledons</taxon>
        <taxon>Gunneridae</taxon>
        <taxon>Pentapetalae</taxon>
        <taxon>rosids</taxon>
        <taxon>fabids</taxon>
        <taxon>Rosales</taxon>
        <taxon>Moraceae</taxon>
        <taxon>Moreae</taxon>
        <taxon>Morus</taxon>
    </lineage>
</organism>
<proteinExistence type="predicted"/>
<feature type="region of interest" description="Disordered" evidence="1">
    <location>
        <begin position="167"/>
        <end position="200"/>
    </location>
</feature>
<reference evidence="3" key="1">
    <citation type="submission" date="2013-01" db="EMBL/GenBank/DDBJ databases">
        <title>Draft Genome Sequence of a Mulberry Tree, Morus notabilis C.K. Schneid.</title>
        <authorList>
            <person name="He N."/>
            <person name="Zhao S."/>
        </authorList>
    </citation>
    <scope>NUCLEOTIDE SEQUENCE</scope>
</reference>
<dbReference type="EMBL" id="KE345347">
    <property type="protein sequence ID" value="EXC02083.1"/>
    <property type="molecule type" value="Genomic_DNA"/>
</dbReference>
<sequence>MTNSTETVSVDLKQKVKDILAGDSYKNELELNGAKVIRDKLQRECDKNAIEDDNVISSEMKVDQEERESYNEPPFEDKLYWWDREFETVVGKDNDDVEGLEEHVDKETAYSEEKSPDEKLSVTSDFQNQSQVADVGSLEVASNRVILHGLLGPSNPLWLEMSASKSKLTAGTSESKEKKQDVTNLVKRQKTKKIPPETAPRNAGQLVISDKEDSLRHNECKDPHVVPKSHGNDVFIFPICRVDSSSKGHDDDAIVARHKVRETLRLFQGVYRKFSREEA</sequence>
<dbReference type="STRING" id="981085.W9SE98"/>
<feature type="region of interest" description="Disordered" evidence="1">
    <location>
        <begin position="93"/>
        <end position="125"/>
    </location>
</feature>
<protein>
    <submittedName>
        <fullName evidence="2">Uncharacterized protein</fullName>
    </submittedName>
</protein>
<accession>W9SE98</accession>